<keyword evidence="3" id="KW-1185">Reference proteome</keyword>
<protein>
    <submittedName>
        <fullName evidence="2">Uncharacterized protein</fullName>
    </submittedName>
</protein>
<dbReference type="AlphaFoldDB" id="C4XKM9"/>
<evidence type="ECO:0000313" key="2">
    <source>
        <dbReference type="EMBL" id="BAH74420.1"/>
    </source>
</evidence>
<organism evidence="2 3">
    <name type="scientific">Solidesulfovibrio magneticus (strain ATCC 700980 / DSM 13731 / RS-1)</name>
    <name type="common">Desulfovibrio magneticus</name>
    <dbReference type="NCBI Taxonomy" id="573370"/>
    <lineage>
        <taxon>Bacteria</taxon>
        <taxon>Pseudomonadati</taxon>
        <taxon>Thermodesulfobacteriota</taxon>
        <taxon>Desulfovibrionia</taxon>
        <taxon>Desulfovibrionales</taxon>
        <taxon>Desulfovibrionaceae</taxon>
        <taxon>Solidesulfovibrio</taxon>
    </lineage>
</organism>
<dbReference type="KEGG" id="dma:DMR_09280"/>
<dbReference type="STRING" id="573370.DMR_09280"/>
<proteinExistence type="predicted"/>
<gene>
    <name evidence="2" type="ordered locus">DMR_09280</name>
</gene>
<reference evidence="2 3" key="1">
    <citation type="journal article" date="2009" name="Genome Res.">
        <title>Whole genome sequence of Desulfovibrio magneticus strain RS-1 revealed common gene clusters in magnetotactic bacteria.</title>
        <authorList>
            <person name="Nakazawa H."/>
            <person name="Arakaki A."/>
            <person name="Narita-Yamada S."/>
            <person name="Yashiro I."/>
            <person name="Jinno K."/>
            <person name="Aoki N."/>
            <person name="Tsuruyama A."/>
            <person name="Okamura Y."/>
            <person name="Tanikawa S."/>
            <person name="Fujita N."/>
            <person name="Takeyama H."/>
            <person name="Matsunaga T."/>
        </authorList>
    </citation>
    <scope>NUCLEOTIDE SEQUENCE [LARGE SCALE GENOMIC DNA]</scope>
    <source>
        <strain evidence="3">ATCC 700980 / DSM 13731 / RS-1</strain>
    </source>
</reference>
<dbReference type="HOGENOM" id="CLU_2733477_0_0_7"/>
<feature type="region of interest" description="Disordered" evidence="1">
    <location>
        <begin position="1"/>
        <end position="21"/>
    </location>
</feature>
<evidence type="ECO:0000313" key="3">
    <source>
        <dbReference type="Proteomes" id="UP000009071"/>
    </source>
</evidence>
<accession>C4XKM9</accession>
<sequence>MGSFKPLRFAQGGEQVDEKRHCDDQDGTVHIQLLSRWSSNSINARSPKMQTRVPTTKRMSIENLLQAAIDG</sequence>
<dbReference type="EMBL" id="AP010904">
    <property type="protein sequence ID" value="BAH74420.1"/>
    <property type="molecule type" value="Genomic_DNA"/>
</dbReference>
<dbReference type="Proteomes" id="UP000009071">
    <property type="component" value="Chromosome"/>
</dbReference>
<evidence type="ECO:0000256" key="1">
    <source>
        <dbReference type="SAM" id="MobiDB-lite"/>
    </source>
</evidence>
<name>C4XKM9_SOLM1</name>